<dbReference type="InterPro" id="IPR050490">
    <property type="entry name" value="Bact_solute-bd_prot1"/>
</dbReference>
<name>S6CTL5_9EURY</name>
<dbReference type="PANTHER" id="PTHR43649">
    <property type="entry name" value="ARABINOSE-BINDING PROTEIN-RELATED"/>
    <property type="match status" value="1"/>
</dbReference>
<reference evidence="1 2" key="1">
    <citation type="journal article" date="2014" name="Environ. Microbiol.">
        <title>Halorhabdus tiamatea: proteogenomics and glycosidase activity measurements identify the first cultivated euryarchaeon from a deep-sea anoxic brine lake as potential polysaccharide degrader.</title>
        <authorList>
            <person name="Werner J."/>
            <person name="Ferrer M."/>
            <person name="Michel G."/>
            <person name="Mann A.J."/>
            <person name="Huang S."/>
            <person name="Juarez S."/>
            <person name="Ciordia S."/>
            <person name="Albar J.P."/>
            <person name="Alcaide M."/>
            <person name="La Cono V."/>
            <person name="Yakimov M.M."/>
            <person name="Antunes A."/>
            <person name="Taborda M."/>
            <person name="Da Costa M.S."/>
            <person name="Amann R.I."/>
            <person name="Gloeckner F.O."/>
            <person name="Golyshina O.V."/>
            <person name="Golyshin P.N."/>
            <person name="Teeling H."/>
        </authorList>
    </citation>
    <scope>NUCLEOTIDE SEQUENCE [LARGE SCALE GENOMIC DNA]</scope>
    <source>
        <strain evidence="2">SARL4B</strain>
    </source>
</reference>
<dbReference type="PANTHER" id="PTHR43649:SF12">
    <property type="entry name" value="DIACETYLCHITOBIOSE BINDING PROTEIN DASA"/>
    <property type="match status" value="1"/>
</dbReference>
<dbReference type="Pfam" id="PF01547">
    <property type="entry name" value="SBP_bac_1"/>
    <property type="match status" value="1"/>
</dbReference>
<proteinExistence type="predicted"/>
<dbReference type="AlphaFoldDB" id="S6CTL5"/>
<dbReference type="InterPro" id="IPR006059">
    <property type="entry name" value="SBP"/>
</dbReference>
<dbReference type="Proteomes" id="UP000015381">
    <property type="component" value="Chromosome I"/>
</dbReference>
<dbReference type="PATRIC" id="fig|1033806.12.peg.906"/>
<sequence length="465" mass="50850">MAMGLAGCYGDGGDSDGTTVSIGMGTTSIDNVKDRMPELLHENGVDDDITIDWNEQEEASGAQRDQYLQLLQAEEGNPDLMMVDNGWANILINRGLLENVTETLSDDVVSTIEDEYFGPFSDTVRGQNGDLYGVPLFPDFATMMYNKEYAREAGYTDEDFETWSTEPMTWSEWADLVQEITEASDAEYGFTTQWDIYVGTSCCTWNEVMTSFGGAYFGGRENLFGPVGDRPITIDEPEVIEGLRMMYTFATDEEDEITHDDYPVGLADPDIIQYTENSALSPFLQGEAAFHRNWPYALIEAEGDDYEALPEGAGSIGSMPIPYAVERGEGNQPGTGGSNSAQGGWHVALNPYTDNTDAAVQVMEAMTEEDFMLGMMEAQGWLPPKPSMFESETATDPEQVGVVGNHMDTLRVVGQNAMPRPSTSVWSTQSTTIAEQVNRAVAGEKTPEAAAADLQSAIEDIEESA</sequence>
<gene>
    <name evidence="1" type="primary">malE</name>
    <name evidence="1" type="ORF">HTIA_0913</name>
</gene>
<dbReference type="SUPFAM" id="SSF53850">
    <property type="entry name" value="Periplasmic binding protein-like II"/>
    <property type="match status" value="1"/>
</dbReference>
<accession>S6CTL5</accession>
<dbReference type="Gene3D" id="3.40.190.10">
    <property type="entry name" value="Periplasmic binding protein-like II"/>
    <property type="match status" value="2"/>
</dbReference>
<protein>
    <submittedName>
        <fullName evidence="1">Maltose/maltodextrin ABC transporter, substrate binding periplasmic protein MalE</fullName>
    </submittedName>
</protein>
<evidence type="ECO:0000313" key="1">
    <source>
        <dbReference type="EMBL" id="CCQ33052.1"/>
    </source>
</evidence>
<dbReference type="EMBL" id="HF571520">
    <property type="protein sequence ID" value="CCQ33052.1"/>
    <property type="molecule type" value="Genomic_DNA"/>
</dbReference>
<dbReference type="HOGENOM" id="CLU_041387_0_0_2"/>
<keyword evidence="2" id="KW-1185">Reference proteome</keyword>
<organism evidence="1 2">
    <name type="scientific">Halorhabdus tiamatea SARL4B</name>
    <dbReference type="NCBI Taxonomy" id="1033806"/>
    <lineage>
        <taxon>Archaea</taxon>
        <taxon>Methanobacteriati</taxon>
        <taxon>Methanobacteriota</taxon>
        <taxon>Stenosarchaea group</taxon>
        <taxon>Halobacteria</taxon>
        <taxon>Halobacteriales</taxon>
        <taxon>Haloarculaceae</taxon>
        <taxon>Halorhabdus</taxon>
    </lineage>
</organism>
<dbReference type="KEGG" id="hti:HTIA_0913"/>
<evidence type="ECO:0000313" key="2">
    <source>
        <dbReference type="Proteomes" id="UP000015381"/>
    </source>
</evidence>